<keyword evidence="1" id="KW-0812">Transmembrane</keyword>
<evidence type="ECO:0000256" key="1">
    <source>
        <dbReference type="SAM" id="Phobius"/>
    </source>
</evidence>
<accession>F3QUN9</accession>
<dbReference type="STRING" id="762982.HMPREF9442_01912"/>
<comment type="caution">
    <text evidence="2">The sequence shown here is derived from an EMBL/GenBank/DDBJ whole genome shotgun (WGS) entry which is preliminary data.</text>
</comment>
<reference evidence="2 3" key="1">
    <citation type="submission" date="2011-02" db="EMBL/GenBank/DDBJ databases">
        <authorList>
            <person name="Weinstock G."/>
            <person name="Sodergren E."/>
            <person name="Clifton S."/>
            <person name="Fulton L."/>
            <person name="Fulton B."/>
            <person name="Courtney L."/>
            <person name="Fronick C."/>
            <person name="Harrison M."/>
            <person name="Strong C."/>
            <person name="Farmer C."/>
            <person name="Delahaunty K."/>
            <person name="Markovic C."/>
            <person name="Hall O."/>
            <person name="Minx P."/>
            <person name="Tomlinson C."/>
            <person name="Mitreva M."/>
            <person name="Hou S."/>
            <person name="Chen J."/>
            <person name="Wollam A."/>
            <person name="Pepin K.H."/>
            <person name="Johnson M."/>
            <person name="Bhonagiri V."/>
            <person name="Zhang X."/>
            <person name="Suruliraj S."/>
            <person name="Warren W."/>
            <person name="Chinwalla A."/>
            <person name="Mardis E.R."/>
            <person name="Wilson R.K."/>
        </authorList>
    </citation>
    <scope>NUCLEOTIDE SEQUENCE [LARGE SCALE GENOMIC DNA]</scope>
    <source>
        <strain evidence="2 3">YIT 11841</strain>
    </source>
</reference>
<keyword evidence="1" id="KW-1133">Transmembrane helix</keyword>
<dbReference type="EMBL" id="AFBR01000053">
    <property type="protein sequence ID" value="EGG53701.1"/>
    <property type="molecule type" value="Genomic_DNA"/>
</dbReference>
<gene>
    <name evidence="2" type="ORF">HMPREF9442_01912</name>
</gene>
<organism evidence="2 3">
    <name type="scientific">Paraprevotella xylaniphila YIT 11841</name>
    <dbReference type="NCBI Taxonomy" id="762982"/>
    <lineage>
        <taxon>Bacteria</taxon>
        <taxon>Pseudomonadati</taxon>
        <taxon>Bacteroidota</taxon>
        <taxon>Bacteroidia</taxon>
        <taxon>Bacteroidales</taxon>
        <taxon>Prevotellaceae</taxon>
        <taxon>Paraprevotella</taxon>
    </lineage>
</organism>
<name>F3QUN9_9BACT</name>
<dbReference type="Proteomes" id="UP000005546">
    <property type="component" value="Unassembled WGS sequence"/>
</dbReference>
<evidence type="ECO:0000313" key="2">
    <source>
        <dbReference type="EMBL" id="EGG53701.1"/>
    </source>
</evidence>
<protein>
    <submittedName>
        <fullName evidence="2">Uncharacterized protein</fullName>
    </submittedName>
</protein>
<dbReference type="HOGENOM" id="CLU_2975219_0_0_10"/>
<sequence>MKPFFPYFHAILSAITVIPVVFVTIKQQTGYNFLIYVNYFLLFFKYRRQTLDLRPFWL</sequence>
<evidence type="ECO:0000313" key="3">
    <source>
        <dbReference type="Proteomes" id="UP000005546"/>
    </source>
</evidence>
<feature type="transmembrane region" description="Helical" evidence="1">
    <location>
        <begin position="31"/>
        <end position="46"/>
    </location>
</feature>
<feature type="transmembrane region" description="Helical" evidence="1">
    <location>
        <begin position="7"/>
        <end position="25"/>
    </location>
</feature>
<proteinExistence type="predicted"/>
<keyword evidence="1" id="KW-0472">Membrane</keyword>
<dbReference type="AlphaFoldDB" id="F3QUN9"/>
<keyword evidence="3" id="KW-1185">Reference proteome</keyword>